<dbReference type="AlphaFoldDB" id="A0A6C0BWV4"/>
<proteinExistence type="predicted"/>
<organism evidence="1">
    <name type="scientific">viral metagenome</name>
    <dbReference type="NCBI Taxonomy" id="1070528"/>
    <lineage>
        <taxon>unclassified sequences</taxon>
        <taxon>metagenomes</taxon>
        <taxon>organismal metagenomes</taxon>
    </lineage>
</organism>
<sequence>MTRRLNIRNFVVADISNGKMSQSGREPTMFLSQSTLLTDLSSGNPVTNKLLTTITDASLNSHAHFSRSYIKIIRDYTQDISSADEVFIPDGIMRITFLSERAIYNSSLLYAFTPYSTTTINSLQWNVAIANSKAQTAGDYFDIPLPDPTYYPSLYVSFLIIKDAWVLKKIIDPVQKICKISNVSRFHYCINPQFCFYDRNRKHFVCSNGLDRTTGIKTRITMGVEADRHGFYCNCDFNDIVFSLSSRTYLNETTIS</sequence>
<name>A0A6C0BWV4_9ZZZZ</name>
<protein>
    <submittedName>
        <fullName evidence="1">Uncharacterized protein</fullName>
    </submittedName>
</protein>
<accession>A0A6C0BWV4</accession>
<reference evidence="1" key="1">
    <citation type="journal article" date="2020" name="Nature">
        <title>Giant virus diversity and host interactions through global metagenomics.</title>
        <authorList>
            <person name="Schulz F."/>
            <person name="Roux S."/>
            <person name="Paez-Espino D."/>
            <person name="Jungbluth S."/>
            <person name="Walsh D.A."/>
            <person name="Denef V.J."/>
            <person name="McMahon K.D."/>
            <person name="Konstantinidis K.T."/>
            <person name="Eloe-Fadrosh E.A."/>
            <person name="Kyrpides N.C."/>
            <person name="Woyke T."/>
        </authorList>
    </citation>
    <scope>NUCLEOTIDE SEQUENCE</scope>
    <source>
        <strain evidence="1">GVMAG-M-3300018868-6</strain>
    </source>
</reference>
<evidence type="ECO:0000313" key="1">
    <source>
        <dbReference type="EMBL" id="QHS95753.1"/>
    </source>
</evidence>
<dbReference type="EMBL" id="MN739256">
    <property type="protein sequence ID" value="QHS95753.1"/>
    <property type="molecule type" value="Genomic_DNA"/>
</dbReference>